<name>A0A3B0VQK1_9ZZZZ</name>
<protein>
    <recommendedName>
        <fullName evidence="2">SapC-like S-layer protein</fullName>
    </recommendedName>
</protein>
<gene>
    <name evidence="1" type="ORF">MNBD_GAMMA04-1038</name>
</gene>
<proteinExistence type="predicted"/>
<dbReference type="Pfam" id="PF07277">
    <property type="entry name" value="SapC"/>
    <property type="match status" value="1"/>
</dbReference>
<reference evidence="1" key="1">
    <citation type="submission" date="2018-06" db="EMBL/GenBank/DDBJ databases">
        <authorList>
            <person name="Zhirakovskaya E."/>
        </authorList>
    </citation>
    <scope>NUCLEOTIDE SEQUENCE</scope>
</reference>
<evidence type="ECO:0000313" key="1">
    <source>
        <dbReference type="EMBL" id="VAW45191.1"/>
    </source>
</evidence>
<evidence type="ECO:0008006" key="2">
    <source>
        <dbReference type="Google" id="ProtNLM"/>
    </source>
</evidence>
<sequence length="224" mass="25193">MFQLIGVFPLVFQRTKKGYQLGILTGLEKNYVLHPVTKQFLLPYAPAVLRCYPFAALKTDQGERVLSVVSSEEGFALDRGKPVLDDSGALTEVGQALMQLLHQLNACFERDRLMTGKLEEHGLFRPLEVKDLAVDSTSDSLKACLKGYYLLSEQSLNALSAEAMLDLRASGVFSFFYGHLFSLAKMDRFLMLKEASRQLREASVSKKEELDAFFKDGDDVFKFE</sequence>
<organism evidence="1">
    <name type="scientific">hydrothermal vent metagenome</name>
    <dbReference type="NCBI Taxonomy" id="652676"/>
    <lineage>
        <taxon>unclassified sequences</taxon>
        <taxon>metagenomes</taxon>
        <taxon>ecological metagenomes</taxon>
    </lineage>
</organism>
<dbReference type="InterPro" id="IPR010836">
    <property type="entry name" value="SapC"/>
</dbReference>
<accession>A0A3B0VQK1</accession>
<dbReference type="EMBL" id="UOFB01000076">
    <property type="protein sequence ID" value="VAW45191.1"/>
    <property type="molecule type" value="Genomic_DNA"/>
</dbReference>
<dbReference type="AlphaFoldDB" id="A0A3B0VQK1"/>